<evidence type="ECO:0000256" key="10">
    <source>
        <dbReference type="ARBA" id="ARBA00022679"/>
    </source>
</evidence>
<organism evidence="20 21">
    <name type="scientific">Pollutimonas harenae</name>
    <dbReference type="NCBI Taxonomy" id="657015"/>
    <lineage>
        <taxon>Bacteria</taxon>
        <taxon>Pseudomonadati</taxon>
        <taxon>Pseudomonadota</taxon>
        <taxon>Betaproteobacteria</taxon>
        <taxon>Burkholderiales</taxon>
        <taxon>Alcaligenaceae</taxon>
        <taxon>Pollutimonas</taxon>
    </lineage>
</organism>
<dbReference type="OrthoDB" id="9799199at2"/>
<evidence type="ECO:0000256" key="14">
    <source>
        <dbReference type="ARBA" id="ARBA00023098"/>
    </source>
</evidence>
<evidence type="ECO:0000256" key="11">
    <source>
        <dbReference type="ARBA" id="ARBA00022692"/>
    </source>
</evidence>
<proteinExistence type="inferred from homology"/>
<feature type="transmembrane region" description="Helical" evidence="19">
    <location>
        <begin position="189"/>
        <end position="207"/>
    </location>
</feature>
<keyword evidence="9" id="KW-0444">Lipid biosynthesis</keyword>
<evidence type="ECO:0000256" key="7">
    <source>
        <dbReference type="ARBA" id="ARBA00019373"/>
    </source>
</evidence>
<dbReference type="PANTHER" id="PTHR46382">
    <property type="entry name" value="PHOSPHATIDATE CYTIDYLYLTRANSFERASE"/>
    <property type="match status" value="1"/>
</dbReference>
<keyword evidence="15 19" id="KW-0472">Membrane</keyword>
<evidence type="ECO:0000256" key="13">
    <source>
        <dbReference type="ARBA" id="ARBA00022989"/>
    </source>
</evidence>
<dbReference type="PANTHER" id="PTHR46382:SF1">
    <property type="entry name" value="PHOSPHATIDATE CYTIDYLYLTRANSFERASE"/>
    <property type="match status" value="1"/>
</dbReference>
<evidence type="ECO:0000256" key="4">
    <source>
        <dbReference type="ARBA" id="ARBA00005189"/>
    </source>
</evidence>
<evidence type="ECO:0000256" key="9">
    <source>
        <dbReference type="ARBA" id="ARBA00022516"/>
    </source>
</evidence>
<dbReference type="GO" id="GO:0005886">
    <property type="term" value="C:plasma membrane"/>
    <property type="evidence" value="ECO:0007669"/>
    <property type="project" value="UniProtKB-SubCell"/>
</dbReference>
<evidence type="ECO:0000256" key="18">
    <source>
        <dbReference type="RuleBase" id="RU003938"/>
    </source>
</evidence>
<evidence type="ECO:0000256" key="19">
    <source>
        <dbReference type="SAM" id="Phobius"/>
    </source>
</evidence>
<keyword evidence="8" id="KW-1003">Cell membrane</keyword>
<evidence type="ECO:0000256" key="6">
    <source>
        <dbReference type="ARBA" id="ARBA00012487"/>
    </source>
</evidence>
<evidence type="ECO:0000256" key="3">
    <source>
        <dbReference type="ARBA" id="ARBA00005119"/>
    </source>
</evidence>
<comment type="subcellular location">
    <subcellularLocation>
        <location evidence="2">Cell membrane</location>
        <topology evidence="2">Multi-pass membrane protein</topology>
    </subcellularLocation>
</comment>
<comment type="pathway">
    <text evidence="3 18">Phospholipid metabolism; CDP-diacylglycerol biosynthesis; CDP-diacylglycerol from sn-glycerol 3-phosphate: step 3/3.</text>
</comment>
<reference evidence="20 21" key="1">
    <citation type="submission" date="2020-07" db="EMBL/GenBank/DDBJ databases">
        <title>Taxonomic revisions and descriptions of new bacterial species based on genomic comparisons in the high-G+C-content subgroup of the family Alcaligenaceae.</title>
        <authorList>
            <person name="Szabo A."/>
            <person name="Felfoldi T."/>
        </authorList>
    </citation>
    <scope>NUCLEOTIDE SEQUENCE [LARGE SCALE GENOMIC DNA]</scope>
    <source>
        <strain evidence="20 21">DSM 25667</strain>
    </source>
</reference>
<keyword evidence="13 19" id="KW-1133">Transmembrane helix</keyword>
<feature type="transmembrane region" description="Helical" evidence="19">
    <location>
        <begin position="219"/>
        <end position="241"/>
    </location>
</feature>
<keyword evidence="11 18" id="KW-0812">Transmembrane</keyword>
<dbReference type="EC" id="2.7.7.41" evidence="6 18"/>
<evidence type="ECO:0000313" key="20">
    <source>
        <dbReference type="EMBL" id="NYT86072.1"/>
    </source>
</evidence>
<evidence type="ECO:0000256" key="2">
    <source>
        <dbReference type="ARBA" id="ARBA00004651"/>
    </source>
</evidence>
<dbReference type="Proteomes" id="UP000554144">
    <property type="component" value="Unassembled WGS sequence"/>
</dbReference>
<dbReference type="Pfam" id="PF01148">
    <property type="entry name" value="CTP_transf_1"/>
    <property type="match status" value="1"/>
</dbReference>
<name>A0A853H190_9BURK</name>
<dbReference type="UniPathway" id="UPA00557">
    <property type="reaction ID" value="UER00614"/>
</dbReference>
<dbReference type="PROSITE" id="PS01315">
    <property type="entry name" value="CDS"/>
    <property type="match status" value="1"/>
</dbReference>
<dbReference type="AlphaFoldDB" id="A0A853H190"/>
<evidence type="ECO:0000256" key="5">
    <source>
        <dbReference type="ARBA" id="ARBA00010185"/>
    </source>
</evidence>
<dbReference type="GO" id="GO:0004605">
    <property type="term" value="F:phosphatidate cytidylyltransferase activity"/>
    <property type="evidence" value="ECO:0007669"/>
    <property type="project" value="UniProtKB-EC"/>
</dbReference>
<evidence type="ECO:0000313" key="21">
    <source>
        <dbReference type="Proteomes" id="UP000554144"/>
    </source>
</evidence>
<evidence type="ECO:0000256" key="12">
    <source>
        <dbReference type="ARBA" id="ARBA00022695"/>
    </source>
</evidence>
<gene>
    <name evidence="20" type="ORF">H0A62_10695</name>
</gene>
<feature type="transmembrane region" description="Helical" evidence="19">
    <location>
        <begin position="123"/>
        <end position="143"/>
    </location>
</feature>
<feature type="transmembrane region" description="Helical" evidence="19">
    <location>
        <begin position="94"/>
        <end position="111"/>
    </location>
</feature>
<dbReference type="GO" id="GO:0016024">
    <property type="term" value="P:CDP-diacylglycerol biosynthetic process"/>
    <property type="evidence" value="ECO:0007669"/>
    <property type="project" value="UniProtKB-UniPathway"/>
</dbReference>
<comment type="catalytic activity">
    <reaction evidence="1 18">
        <text>a 1,2-diacyl-sn-glycero-3-phosphate + CTP + H(+) = a CDP-1,2-diacyl-sn-glycerol + diphosphate</text>
        <dbReference type="Rhea" id="RHEA:16229"/>
        <dbReference type="ChEBI" id="CHEBI:15378"/>
        <dbReference type="ChEBI" id="CHEBI:33019"/>
        <dbReference type="ChEBI" id="CHEBI:37563"/>
        <dbReference type="ChEBI" id="CHEBI:58332"/>
        <dbReference type="ChEBI" id="CHEBI:58608"/>
        <dbReference type="EC" id="2.7.7.41"/>
    </reaction>
</comment>
<comment type="pathway">
    <text evidence="4">Lipid metabolism.</text>
</comment>
<dbReference type="EMBL" id="JACCEV010000002">
    <property type="protein sequence ID" value="NYT86072.1"/>
    <property type="molecule type" value="Genomic_DNA"/>
</dbReference>
<evidence type="ECO:0000256" key="15">
    <source>
        <dbReference type="ARBA" id="ARBA00023136"/>
    </source>
</evidence>
<protein>
    <recommendedName>
        <fullName evidence="7 18">Phosphatidate cytidylyltransferase</fullName>
        <ecNumber evidence="6 18">2.7.7.41</ecNumber>
    </recommendedName>
</protein>
<dbReference type="InterPro" id="IPR000374">
    <property type="entry name" value="PC_trans"/>
</dbReference>
<feature type="transmembrane region" description="Helical" evidence="19">
    <location>
        <begin position="56"/>
        <end position="74"/>
    </location>
</feature>
<comment type="similarity">
    <text evidence="5 18">Belongs to the CDS family.</text>
</comment>
<evidence type="ECO:0000256" key="1">
    <source>
        <dbReference type="ARBA" id="ARBA00001698"/>
    </source>
</evidence>
<keyword evidence="17" id="KW-1208">Phospholipid metabolism</keyword>
<evidence type="ECO:0000256" key="16">
    <source>
        <dbReference type="ARBA" id="ARBA00023209"/>
    </source>
</evidence>
<feature type="transmembrane region" description="Helical" evidence="19">
    <location>
        <begin position="149"/>
        <end position="168"/>
    </location>
</feature>
<keyword evidence="21" id="KW-1185">Reference proteome</keyword>
<keyword evidence="10 18" id="KW-0808">Transferase</keyword>
<keyword evidence="14" id="KW-0443">Lipid metabolism</keyword>
<keyword evidence="12 18" id="KW-0548">Nucleotidyltransferase</keyword>
<accession>A0A853H190</accession>
<dbReference type="RefSeq" id="WP_130039611.1">
    <property type="nucleotide sequence ID" value="NZ_JACCEV010000002.1"/>
</dbReference>
<sequence length="287" mass="31435">MLKQRVVTAVVLLAVLLGALLVPSPWPLILLLTLAAVCGLWEWLRLTWPHQNSAWPLILAVLSGAGMLVLASQWLASSPADWAMQMQAVLNQQLLPIVALMWVVFATVLVFQGQAQRRTGAWWLSLFGIAAILAVWLSLTQMFVQRGAWFLVSLMALIWFADIAAYFTGKAFGRHKLAPRVSPGKTWEGAMGGVLAATAWVLLSAYWPGSFGDVLVQRWPWWIVALIAIFLAALSIIGDLFESLLKRRAGVKDSSQLLPGHGGVYDRIDALLPVAPIALLITGVWNP</sequence>
<comment type="caution">
    <text evidence="20">The sequence shown here is derived from an EMBL/GenBank/DDBJ whole genome shotgun (WGS) entry which is preliminary data.</text>
</comment>
<evidence type="ECO:0000256" key="17">
    <source>
        <dbReference type="ARBA" id="ARBA00023264"/>
    </source>
</evidence>
<evidence type="ECO:0000256" key="8">
    <source>
        <dbReference type="ARBA" id="ARBA00022475"/>
    </source>
</evidence>
<keyword evidence="16" id="KW-0594">Phospholipid biosynthesis</keyword>